<comment type="similarity">
    <text evidence="3">Belongs to the glycosyl hydrolase 5 (cellulase A) family.</text>
</comment>
<dbReference type="PANTHER" id="PTHR31451">
    <property type="match status" value="1"/>
</dbReference>
<dbReference type="GO" id="GO:0005576">
    <property type="term" value="C:extracellular region"/>
    <property type="evidence" value="ECO:0007669"/>
    <property type="project" value="UniProtKB-SubCell"/>
</dbReference>
<dbReference type="RefSeq" id="XP_028471936.1">
    <property type="nucleotide sequence ID" value="XM_028620894.1"/>
</dbReference>
<evidence type="ECO:0000313" key="11">
    <source>
        <dbReference type="EMBL" id="RSH76789.1"/>
    </source>
</evidence>
<evidence type="ECO:0000256" key="6">
    <source>
        <dbReference type="ARBA" id="ARBA00022729"/>
    </source>
</evidence>
<dbReference type="GO" id="GO:0016985">
    <property type="term" value="F:mannan endo-1,4-beta-mannosidase activity"/>
    <property type="evidence" value="ECO:0007669"/>
    <property type="project" value="UniProtKB-EC"/>
</dbReference>
<keyword evidence="6" id="KW-0732">Signal</keyword>
<feature type="domain" description="Glycoside hydrolase family 5" evidence="10">
    <location>
        <begin position="312"/>
        <end position="408"/>
    </location>
</feature>
<dbReference type="InterPro" id="IPR001547">
    <property type="entry name" value="Glyco_hydro_5"/>
</dbReference>
<evidence type="ECO:0000256" key="5">
    <source>
        <dbReference type="ARBA" id="ARBA00022525"/>
    </source>
</evidence>
<dbReference type="GeneID" id="39589910"/>
<accession>A0A427XD23</accession>
<dbReference type="Proteomes" id="UP000279236">
    <property type="component" value="Unassembled WGS sequence"/>
</dbReference>
<dbReference type="Pfam" id="PF26410">
    <property type="entry name" value="GH5_mannosidase"/>
    <property type="match status" value="1"/>
</dbReference>
<comment type="caution">
    <text evidence="11">The sequence shown here is derived from an EMBL/GenBank/DDBJ whole genome shotgun (WGS) entry which is preliminary data.</text>
</comment>
<comment type="catalytic activity">
    <reaction evidence="1">
        <text>Random hydrolysis of (1-&gt;4)-beta-D-mannosidic linkages in mannans, galactomannans and glucomannans.</text>
        <dbReference type="EC" id="3.2.1.78"/>
    </reaction>
</comment>
<feature type="region of interest" description="Disordered" evidence="9">
    <location>
        <begin position="1"/>
        <end position="66"/>
    </location>
</feature>
<keyword evidence="7" id="KW-0378">Hydrolase</keyword>
<comment type="subcellular location">
    <subcellularLocation>
        <location evidence="2">Secreted</location>
    </subcellularLocation>
</comment>
<keyword evidence="12" id="KW-1185">Reference proteome</keyword>
<sequence length="481" mass="51729">MYPSLGNFDHGRSLGGGNTHGRGARSGNFPRDLFRSRGGHNEHPTSSAWPSPSTRRSLASTSSTSSFRPCTPLLLRQYCSACVFLTGLFVGPGKDRKTVTTSHGTTRRRTFIDADKQVGASLSLQHISYTGYKEAGLYTLKKVVASSSTSTSTVSSTSSKPSSTQATSTTSTTSTAPATSSSTSSSGGFVTTSGTKFMLDGKHYCFAGMNAYWIPQLVTESQYDATFASLANAGIRVVRTWAFSMVTSVPNYDLTYFQDVAFIDNSSVNTGSNGLGRLDLAVQYAAKYGIKIIMTLTNNWDDLGGCAFDSYINTIVNRYKSNPAIFAWEIANEPRNGGTTAAKSDFTVAQLTQWISDRASYIKSLDSNHMVAIGDWAYNGNSGLDFNTNLKLSNIDFGTFHMYPEAWGETPVEGWGSSYIQAHIDSIAAVNGGVSWMPWQFGPDDLDTTAGQDSMDLYPSKASIWSAVTSGAASMNSQCPL</sequence>
<dbReference type="GO" id="GO:0046355">
    <property type="term" value="P:mannan catabolic process"/>
    <property type="evidence" value="ECO:0007669"/>
    <property type="project" value="UniProtKB-ARBA"/>
</dbReference>
<dbReference type="EC" id="3.2.1.78" evidence="4"/>
<name>A0A427XD23_9TREE</name>
<keyword evidence="8" id="KW-0326">Glycosidase</keyword>
<dbReference type="Gene3D" id="3.20.20.80">
    <property type="entry name" value="Glycosidases"/>
    <property type="match status" value="1"/>
</dbReference>
<reference evidence="11 12" key="1">
    <citation type="submission" date="2018-11" db="EMBL/GenBank/DDBJ databases">
        <title>Genome sequence of Apiotrichum porosum DSM 27194.</title>
        <authorList>
            <person name="Aliyu H."/>
            <person name="Gorte O."/>
            <person name="Ochsenreither K."/>
        </authorList>
    </citation>
    <scope>NUCLEOTIDE SEQUENCE [LARGE SCALE GENOMIC DNA]</scope>
    <source>
        <strain evidence="11 12">DSM 27194</strain>
    </source>
</reference>
<dbReference type="EMBL" id="RSCE01000021">
    <property type="protein sequence ID" value="RSH76789.1"/>
    <property type="molecule type" value="Genomic_DNA"/>
</dbReference>
<evidence type="ECO:0000256" key="9">
    <source>
        <dbReference type="SAM" id="MobiDB-lite"/>
    </source>
</evidence>
<dbReference type="OrthoDB" id="406631at2759"/>
<keyword evidence="5" id="KW-0964">Secreted</keyword>
<feature type="compositionally biased region" description="Low complexity" evidence="9">
    <location>
        <begin position="50"/>
        <end position="66"/>
    </location>
</feature>
<evidence type="ECO:0000313" key="12">
    <source>
        <dbReference type="Proteomes" id="UP000279236"/>
    </source>
</evidence>
<dbReference type="InterPro" id="IPR045053">
    <property type="entry name" value="MAN-like"/>
</dbReference>
<dbReference type="InterPro" id="IPR017853">
    <property type="entry name" value="GH"/>
</dbReference>
<dbReference type="SUPFAM" id="SSF51445">
    <property type="entry name" value="(Trans)glycosidases"/>
    <property type="match status" value="1"/>
</dbReference>
<dbReference type="PANTHER" id="PTHR31451:SF39">
    <property type="entry name" value="MANNAN ENDO-1,4-BETA-MANNOSIDASE 1"/>
    <property type="match status" value="1"/>
</dbReference>
<evidence type="ECO:0000259" key="10">
    <source>
        <dbReference type="Pfam" id="PF26410"/>
    </source>
</evidence>
<evidence type="ECO:0000256" key="7">
    <source>
        <dbReference type="ARBA" id="ARBA00022801"/>
    </source>
</evidence>
<evidence type="ECO:0000256" key="3">
    <source>
        <dbReference type="ARBA" id="ARBA00005641"/>
    </source>
</evidence>
<dbReference type="AlphaFoldDB" id="A0A427XD23"/>
<evidence type="ECO:0000256" key="2">
    <source>
        <dbReference type="ARBA" id="ARBA00004613"/>
    </source>
</evidence>
<feature type="compositionally biased region" description="Basic and acidic residues" evidence="9">
    <location>
        <begin position="32"/>
        <end position="43"/>
    </location>
</feature>
<protein>
    <recommendedName>
        <fullName evidence="4">mannan endo-1,4-beta-mannosidase</fullName>
        <ecNumber evidence="4">3.2.1.78</ecNumber>
    </recommendedName>
</protein>
<proteinExistence type="inferred from homology"/>
<dbReference type="STRING" id="105984.A0A427XD23"/>
<gene>
    <name evidence="11" type="ORF">EHS24_005367</name>
</gene>
<organism evidence="11 12">
    <name type="scientific">Apiotrichum porosum</name>
    <dbReference type="NCBI Taxonomy" id="105984"/>
    <lineage>
        <taxon>Eukaryota</taxon>
        <taxon>Fungi</taxon>
        <taxon>Dikarya</taxon>
        <taxon>Basidiomycota</taxon>
        <taxon>Agaricomycotina</taxon>
        <taxon>Tremellomycetes</taxon>
        <taxon>Trichosporonales</taxon>
        <taxon>Trichosporonaceae</taxon>
        <taxon>Apiotrichum</taxon>
    </lineage>
</organism>
<evidence type="ECO:0000256" key="1">
    <source>
        <dbReference type="ARBA" id="ARBA00001678"/>
    </source>
</evidence>
<evidence type="ECO:0000256" key="8">
    <source>
        <dbReference type="ARBA" id="ARBA00023295"/>
    </source>
</evidence>
<feature type="region of interest" description="Disordered" evidence="9">
    <location>
        <begin position="150"/>
        <end position="188"/>
    </location>
</feature>
<evidence type="ECO:0000256" key="4">
    <source>
        <dbReference type="ARBA" id="ARBA00012706"/>
    </source>
</evidence>